<evidence type="ECO:0000256" key="3">
    <source>
        <dbReference type="ARBA" id="ARBA00022832"/>
    </source>
</evidence>
<dbReference type="InterPro" id="IPR045002">
    <property type="entry name" value="Ech1-like"/>
</dbReference>
<dbReference type="InterPro" id="IPR029045">
    <property type="entry name" value="ClpP/crotonase-like_dom_sf"/>
</dbReference>
<comment type="similarity">
    <text evidence="2 6">Belongs to the enoyl-CoA hydratase/isomerase family.</text>
</comment>
<dbReference type="AlphaFoldDB" id="A0A3D9UMP8"/>
<comment type="caution">
    <text evidence="7">The sequence shown here is derived from an EMBL/GenBank/DDBJ whole genome shotgun (WGS) entry which is preliminary data.</text>
</comment>
<dbReference type="NCBIfam" id="NF005699">
    <property type="entry name" value="PRK07509.1"/>
    <property type="match status" value="1"/>
</dbReference>
<protein>
    <submittedName>
        <fullName evidence="7">Enoyl-CoA hydratase/carnithine racemase</fullName>
    </submittedName>
</protein>
<gene>
    <name evidence="7" type="ORF">DFJ65_0194</name>
</gene>
<dbReference type="InterPro" id="IPR018376">
    <property type="entry name" value="Enoyl-CoA_hyd/isom_CS"/>
</dbReference>
<dbReference type="CDD" id="cd06558">
    <property type="entry name" value="crotonase-like"/>
    <property type="match status" value="1"/>
</dbReference>
<organism evidence="7 8">
    <name type="scientific">Calidifontibacter indicus</name>
    <dbReference type="NCBI Taxonomy" id="419650"/>
    <lineage>
        <taxon>Bacteria</taxon>
        <taxon>Bacillati</taxon>
        <taxon>Actinomycetota</taxon>
        <taxon>Actinomycetes</taxon>
        <taxon>Micrococcales</taxon>
        <taxon>Dermacoccaceae</taxon>
        <taxon>Calidifontibacter</taxon>
    </lineage>
</organism>
<comment type="pathway">
    <text evidence="1">Lipid metabolism; fatty acid beta-oxidation.</text>
</comment>
<dbReference type="Pfam" id="PF00378">
    <property type="entry name" value="ECH_1"/>
    <property type="match status" value="1"/>
</dbReference>
<dbReference type="InterPro" id="IPR014748">
    <property type="entry name" value="Enoyl-CoA_hydra_C"/>
</dbReference>
<dbReference type="GO" id="GO:0006635">
    <property type="term" value="P:fatty acid beta-oxidation"/>
    <property type="evidence" value="ECO:0007669"/>
    <property type="project" value="UniProtKB-UniPathway"/>
</dbReference>
<accession>A0A3D9UMP8</accession>
<evidence type="ECO:0000256" key="5">
    <source>
        <dbReference type="ARBA" id="ARBA00023235"/>
    </source>
</evidence>
<dbReference type="UniPathway" id="UPA00659"/>
<evidence type="ECO:0000256" key="2">
    <source>
        <dbReference type="ARBA" id="ARBA00005254"/>
    </source>
</evidence>
<proteinExistence type="inferred from homology"/>
<keyword evidence="5" id="KW-0413">Isomerase</keyword>
<dbReference type="EMBL" id="QTUA01000001">
    <property type="protein sequence ID" value="REF29260.1"/>
    <property type="molecule type" value="Genomic_DNA"/>
</dbReference>
<evidence type="ECO:0000256" key="1">
    <source>
        <dbReference type="ARBA" id="ARBA00005005"/>
    </source>
</evidence>
<reference evidence="7 8" key="1">
    <citation type="submission" date="2018-08" db="EMBL/GenBank/DDBJ databases">
        <title>Sequencing the genomes of 1000 actinobacteria strains.</title>
        <authorList>
            <person name="Klenk H.-P."/>
        </authorList>
    </citation>
    <scope>NUCLEOTIDE SEQUENCE [LARGE SCALE GENOMIC DNA]</scope>
    <source>
        <strain evidence="7 8">DSM 22967</strain>
    </source>
</reference>
<keyword evidence="3" id="KW-0276">Fatty acid metabolism</keyword>
<dbReference type="GO" id="GO:0016853">
    <property type="term" value="F:isomerase activity"/>
    <property type="evidence" value="ECO:0007669"/>
    <property type="project" value="UniProtKB-KW"/>
</dbReference>
<dbReference type="PROSITE" id="PS00166">
    <property type="entry name" value="ENOYL_COA_HYDRATASE"/>
    <property type="match status" value="1"/>
</dbReference>
<evidence type="ECO:0000256" key="6">
    <source>
        <dbReference type="RuleBase" id="RU003707"/>
    </source>
</evidence>
<dbReference type="OrthoDB" id="8452484at2"/>
<dbReference type="Proteomes" id="UP000256253">
    <property type="component" value="Unassembled WGS sequence"/>
</dbReference>
<evidence type="ECO:0000313" key="7">
    <source>
        <dbReference type="EMBL" id="REF29260.1"/>
    </source>
</evidence>
<dbReference type="PANTHER" id="PTHR43149">
    <property type="entry name" value="ENOYL-COA HYDRATASE"/>
    <property type="match status" value="1"/>
</dbReference>
<sequence>MFQRPGGAGIPRGVADYAGRVTSLISCTVRDGIADVRLDRPEKYNGLTFELLRELIATAHRLRGDRTLRAVVISGNGDAFCAGLDFASVSKKPWQMPVGMLPVPWRGTNTFQEACWAWRRVPVPVIAAVHGHCYGGGIQIALAADFRFTTPDAKWSVMEGKWGLVPDMSGVRSLSQLVGVETAKRLTMTAEVISGQQAHDLGLAGWVTDQPLDDAFAFARELATKSPDQLAAAKRLFDWHHASSARRTFAAERREQVKLLLGRNHKIARTAGMKRETPQYVDRGAR</sequence>
<name>A0A3D9UMP8_9MICO</name>
<dbReference type="Gene3D" id="3.90.226.10">
    <property type="entry name" value="2-enoyl-CoA Hydratase, Chain A, domain 1"/>
    <property type="match status" value="1"/>
</dbReference>
<evidence type="ECO:0000313" key="8">
    <source>
        <dbReference type="Proteomes" id="UP000256253"/>
    </source>
</evidence>
<dbReference type="Gene3D" id="1.10.12.10">
    <property type="entry name" value="Lyase 2-enoyl-coa Hydratase, Chain A, domain 2"/>
    <property type="match status" value="1"/>
</dbReference>
<evidence type="ECO:0000256" key="4">
    <source>
        <dbReference type="ARBA" id="ARBA00023098"/>
    </source>
</evidence>
<dbReference type="InterPro" id="IPR001753">
    <property type="entry name" value="Enoyl-CoA_hydra/iso"/>
</dbReference>
<dbReference type="SUPFAM" id="SSF52096">
    <property type="entry name" value="ClpP/crotonase"/>
    <property type="match status" value="1"/>
</dbReference>
<dbReference type="PANTHER" id="PTHR43149:SF1">
    <property type="entry name" value="DELTA(3,5)-DELTA(2,4)-DIENOYL-COA ISOMERASE, MITOCHONDRIAL"/>
    <property type="match status" value="1"/>
</dbReference>
<keyword evidence="8" id="KW-1185">Reference proteome</keyword>
<keyword evidence="4" id="KW-0443">Lipid metabolism</keyword>